<gene>
    <name evidence="2" type="ORF">DFJ75_3507</name>
</gene>
<dbReference type="EMBL" id="RBKV01000001">
    <property type="protein sequence ID" value="RKR96654.1"/>
    <property type="molecule type" value="Genomic_DNA"/>
</dbReference>
<comment type="caution">
    <text evidence="2">The sequence shown here is derived from an EMBL/GenBank/DDBJ whole genome shotgun (WGS) entry which is preliminary data.</text>
</comment>
<reference evidence="2 3" key="1">
    <citation type="submission" date="2018-10" db="EMBL/GenBank/DDBJ databases">
        <title>Sequencing the genomes of 1000 actinobacteria strains.</title>
        <authorList>
            <person name="Klenk H.-P."/>
        </authorList>
    </citation>
    <scope>NUCLEOTIDE SEQUENCE [LARGE SCALE GENOMIC DNA]</scope>
    <source>
        <strain evidence="2 3">DSM 44343</strain>
    </source>
</reference>
<organism evidence="2 3">
    <name type="scientific">Williamsia marianensis</name>
    <dbReference type="NCBI Taxonomy" id="85044"/>
    <lineage>
        <taxon>Bacteria</taxon>
        <taxon>Bacillati</taxon>
        <taxon>Actinomycetota</taxon>
        <taxon>Actinomycetes</taxon>
        <taxon>Mycobacteriales</taxon>
        <taxon>Nocardiaceae</taxon>
        <taxon>Williamsia</taxon>
    </lineage>
</organism>
<dbReference type="AlphaFoldDB" id="A0A495K7W4"/>
<sequence length="99" mass="10189">MSPLGVSPSNSSSRSFTPIVALATGLALSVLVRIANEWGDEVVLVLSASVLCLLFLIAGGLKAVRVAASNSLVIACWAVALPAFIAFCFAGIFTIRAHS</sequence>
<name>A0A495K7W4_WILMA</name>
<evidence type="ECO:0000313" key="2">
    <source>
        <dbReference type="EMBL" id="RKR96654.1"/>
    </source>
</evidence>
<proteinExistence type="predicted"/>
<feature type="transmembrane region" description="Helical" evidence="1">
    <location>
        <begin position="42"/>
        <end position="60"/>
    </location>
</feature>
<keyword evidence="1" id="KW-0812">Transmembrane</keyword>
<dbReference type="Proteomes" id="UP000274762">
    <property type="component" value="Unassembled WGS sequence"/>
</dbReference>
<evidence type="ECO:0000256" key="1">
    <source>
        <dbReference type="SAM" id="Phobius"/>
    </source>
</evidence>
<evidence type="ECO:0000313" key="3">
    <source>
        <dbReference type="Proteomes" id="UP000274762"/>
    </source>
</evidence>
<keyword evidence="1" id="KW-1133">Transmembrane helix</keyword>
<feature type="transmembrane region" description="Helical" evidence="1">
    <location>
        <begin position="15"/>
        <end position="35"/>
    </location>
</feature>
<protein>
    <submittedName>
        <fullName evidence="2">Uncharacterized protein</fullName>
    </submittedName>
</protein>
<keyword evidence="1" id="KW-0472">Membrane</keyword>
<feature type="transmembrane region" description="Helical" evidence="1">
    <location>
        <begin position="72"/>
        <end position="95"/>
    </location>
</feature>
<accession>A0A495K7W4</accession>